<dbReference type="NCBIfam" id="TIGR01726">
    <property type="entry name" value="HEQRo_perm_3TM"/>
    <property type="match status" value="1"/>
</dbReference>
<keyword evidence="2 8" id="KW-0813">Transport</keyword>
<comment type="subcellular location">
    <subcellularLocation>
        <location evidence="1 8">Cell membrane</location>
        <topology evidence="1 8">Multi-pass membrane protein</topology>
    </subcellularLocation>
</comment>
<dbReference type="Pfam" id="PF00528">
    <property type="entry name" value="BPD_transp_1"/>
    <property type="match status" value="1"/>
</dbReference>
<evidence type="ECO:0000313" key="11">
    <source>
        <dbReference type="Proteomes" id="UP001500755"/>
    </source>
</evidence>
<evidence type="ECO:0000256" key="5">
    <source>
        <dbReference type="ARBA" id="ARBA00022970"/>
    </source>
</evidence>
<feature type="transmembrane region" description="Helical" evidence="8">
    <location>
        <begin position="20"/>
        <end position="42"/>
    </location>
</feature>
<sequence>MTGFLELFGQSLPSLLGGLRVSALLTLVALLFGLPIATVLAFAARAKVAPIRVVAVVVIEIGRGIPALVLLYFMYFGLPDAGLTLPAFLSAAVALAFMVGAYCAEYLRGGFSAVPQGEIEGAQALGMSDFDTMRYVILPQGWRIALPGLMGFAILTFQSTSLAYNVTVRELMSITYSAASQNFQHLFMFLMAGLLYAIVSIPASWLSVLVEKRMAKHL</sequence>
<protein>
    <submittedName>
        <fullName evidence="10">Amino acid ABC transporter permease</fullName>
    </submittedName>
</protein>
<proteinExistence type="inferred from homology"/>
<keyword evidence="5" id="KW-0029">Amino-acid transport</keyword>
<dbReference type="SUPFAM" id="SSF161098">
    <property type="entry name" value="MetI-like"/>
    <property type="match status" value="1"/>
</dbReference>
<feature type="transmembrane region" description="Helical" evidence="8">
    <location>
        <begin position="81"/>
        <end position="104"/>
    </location>
</feature>
<evidence type="ECO:0000256" key="4">
    <source>
        <dbReference type="ARBA" id="ARBA00022692"/>
    </source>
</evidence>
<dbReference type="RefSeq" id="WP_344306197.1">
    <property type="nucleotide sequence ID" value="NZ_BAAANO010000003.1"/>
</dbReference>
<feature type="domain" description="ABC transmembrane type-1" evidence="9">
    <location>
        <begin position="15"/>
        <end position="207"/>
    </location>
</feature>
<name>A0ABP5EJA7_9MICO</name>
<comment type="similarity">
    <text evidence="8">Belongs to the binding-protein-dependent transport system permease family.</text>
</comment>
<gene>
    <name evidence="10" type="ORF">GCM10009755_02260</name>
</gene>
<comment type="caution">
    <text evidence="10">The sequence shown here is derived from an EMBL/GenBank/DDBJ whole genome shotgun (WGS) entry which is preliminary data.</text>
</comment>
<keyword evidence="3" id="KW-1003">Cell membrane</keyword>
<dbReference type="PROSITE" id="PS50928">
    <property type="entry name" value="ABC_TM1"/>
    <property type="match status" value="1"/>
</dbReference>
<reference evidence="11" key="1">
    <citation type="journal article" date="2019" name="Int. J. Syst. Evol. Microbiol.">
        <title>The Global Catalogue of Microorganisms (GCM) 10K type strain sequencing project: providing services to taxonomists for standard genome sequencing and annotation.</title>
        <authorList>
            <consortium name="The Broad Institute Genomics Platform"/>
            <consortium name="The Broad Institute Genome Sequencing Center for Infectious Disease"/>
            <person name="Wu L."/>
            <person name="Ma J."/>
        </authorList>
    </citation>
    <scope>NUCLEOTIDE SEQUENCE [LARGE SCALE GENOMIC DNA]</scope>
    <source>
        <strain evidence="11">JCM 14546</strain>
    </source>
</reference>
<feature type="transmembrane region" description="Helical" evidence="8">
    <location>
        <begin position="144"/>
        <end position="166"/>
    </location>
</feature>
<feature type="transmembrane region" description="Helical" evidence="8">
    <location>
        <begin position="54"/>
        <end position="75"/>
    </location>
</feature>
<keyword evidence="7 8" id="KW-0472">Membrane</keyword>
<dbReference type="InterPro" id="IPR035906">
    <property type="entry name" value="MetI-like_sf"/>
</dbReference>
<evidence type="ECO:0000259" key="9">
    <source>
        <dbReference type="PROSITE" id="PS50928"/>
    </source>
</evidence>
<keyword evidence="11" id="KW-1185">Reference proteome</keyword>
<feature type="transmembrane region" description="Helical" evidence="8">
    <location>
        <begin position="186"/>
        <end position="210"/>
    </location>
</feature>
<dbReference type="Proteomes" id="UP001500755">
    <property type="component" value="Unassembled WGS sequence"/>
</dbReference>
<dbReference type="Gene3D" id="1.10.3720.10">
    <property type="entry name" value="MetI-like"/>
    <property type="match status" value="1"/>
</dbReference>
<keyword evidence="6 8" id="KW-1133">Transmembrane helix</keyword>
<dbReference type="InterPro" id="IPR010065">
    <property type="entry name" value="AA_ABC_transptr_permease_3TM"/>
</dbReference>
<keyword evidence="4 8" id="KW-0812">Transmembrane</keyword>
<evidence type="ECO:0000256" key="7">
    <source>
        <dbReference type="ARBA" id="ARBA00023136"/>
    </source>
</evidence>
<evidence type="ECO:0000256" key="6">
    <source>
        <dbReference type="ARBA" id="ARBA00022989"/>
    </source>
</evidence>
<dbReference type="InterPro" id="IPR043429">
    <property type="entry name" value="ArtM/GltK/GlnP/TcyL/YhdX-like"/>
</dbReference>
<dbReference type="PANTHER" id="PTHR30614:SF0">
    <property type="entry name" value="L-CYSTINE TRANSPORT SYSTEM PERMEASE PROTEIN TCYL"/>
    <property type="match status" value="1"/>
</dbReference>
<evidence type="ECO:0000256" key="1">
    <source>
        <dbReference type="ARBA" id="ARBA00004651"/>
    </source>
</evidence>
<accession>A0ABP5EJA7</accession>
<dbReference type="InterPro" id="IPR000515">
    <property type="entry name" value="MetI-like"/>
</dbReference>
<organism evidence="10 11">
    <name type="scientific">Brevibacterium samyangense</name>
    <dbReference type="NCBI Taxonomy" id="366888"/>
    <lineage>
        <taxon>Bacteria</taxon>
        <taxon>Bacillati</taxon>
        <taxon>Actinomycetota</taxon>
        <taxon>Actinomycetes</taxon>
        <taxon>Micrococcales</taxon>
        <taxon>Brevibacteriaceae</taxon>
        <taxon>Brevibacterium</taxon>
    </lineage>
</organism>
<dbReference type="CDD" id="cd06261">
    <property type="entry name" value="TM_PBP2"/>
    <property type="match status" value="1"/>
</dbReference>
<dbReference type="EMBL" id="BAAANO010000003">
    <property type="protein sequence ID" value="GAA1998510.1"/>
    <property type="molecule type" value="Genomic_DNA"/>
</dbReference>
<evidence type="ECO:0000256" key="3">
    <source>
        <dbReference type="ARBA" id="ARBA00022475"/>
    </source>
</evidence>
<evidence type="ECO:0000256" key="2">
    <source>
        <dbReference type="ARBA" id="ARBA00022448"/>
    </source>
</evidence>
<evidence type="ECO:0000313" key="10">
    <source>
        <dbReference type="EMBL" id="GAA1998510.1"/>
    </source>
</evidence>
<evidence type="ECO:0000256" key="8">
    <source>
        <dbReference type="RuleBase" id="RU363032"/>
    </source>
</evidence>
<dbReference type="PANTHER" id="PTHR30614">
    <property type="entry name" value="MEMBRANE COMPONENT OF AMINO ACID ABC TRANSPORTER"/>
    <property type="match status" value="1"/>
</dbReference>